<gene>
    <name evidence="1" type="ORF">RYS15_05505</name>
</gene>
<accession>A0ABU3VV27</accession>
<organism evidence="1 2">
    <name type="scientific">Marinobacter xestospongiae</name>
    <dbReference type="NCBI Taxonomy" id="994319"/>
    <lineage>
        <taxon>Bacteria</taxon>
        <taxon>Pseudomonadati</taxon>
        <taxon>Pseudomonadota</taxon>
        <taxon>Gammaproteobacteria</taxon>
        <taxon>Pseudomonadales</taxon>
        <taxon>Marinobacteraceae</taxon>
        <taxon>Marinobacter</taxon>
    </lineage>
</organism>
<proteinExistence type="predicted"/>
<evidence type="ECO:0000313" key="1">
    <source>
        <dbReference type="EMBL" id="MDV2078128.1"/>
    </source>
</evidence>
<dbReference type="Proteomes" id="UP001269819">
    <property type="component" value="Unassembled WGS sequence"/>
</dbReference>
<evidence type="ECO:0000313" key="2">
    <source>
        <dbReference type="Proteomes" id="UP001269819"/>
    </source>
</evidence>
<dbReference type="RefSeq" id="WP_316972964.1">
    <property type="nucleotide sequence ID" value="NZ_JAWIIJ010000003.1"/>
</dbReference>
<keyword evidence="2" id="KW-1185">Reference proteome</keyword>
<reference evidence="1 2" key="1">
    <citation type="submission" date="2023-10" db="EMBL/GenBank/DDBJ databases">
        <title>Characteristics and mechanism of a salt-tolerant marine origin heterotrophic nitrifying- aerobic denitrifying bacteria Marinobacter xestospongiae HN1.</title>
        <authorList>
            <person name="Qi R."/>
        </authorList>
    </citation>
    <scope>NUCLEOTIDE SEQUENCE [LARGE SCALE GENOMIC DNA]</scope>
    <source>
        <strain evidence="1 2">HN1</strain>
    </source>
</reference>
<name>A0ABU3VV27_9GAMM</name>
<dbReference type="EMBL" id="JAWIIJ010000003">
    <property type="protein sequence ID" value="MDV2078128.1"/>
    <property type="molecule type" value="Genomic_DNA"/>
</dbReference>
<comment type="caution">
    <text evidence="1">The sequence shown here is derived from an EMBL/GenBank/DDBJ whole genome shotgun (WGS) entry which is preliminary data.</text>
</comment>
<dbReference type="Gene3D" id="1.10.3290.10">
    <property type="entry name" value="Fido-like domain"/>
    <property type="match status" value="1"/>
</dbReference>
<evidence type="ECO:0008006" key="3">
    <source>
        <dbReference type="Google" id="ProtNLM"/>
    </source>
</evidence>
<sequence length="141" mass="15988">MPKTSIMDFAPFIPSEATLGQSDLLDKATELNRQSLKLAGRLSDESSDTLRRHMAVINSYYSNLIEGNNTKPHEIRQAQQGFYSKDPAKRDLQQESLAHIGVQEWLNEAPPELGNIYSPEFILELHRHFYQNTPSLGTFPS</sequence>
<protein>
    <recommendedName>
        <fullName evidence="3">Fic/DOC family protein</fullName>
    </recommendedName>
</protein>
<dbReference type="InterPro" id="IPR036597">
    <property type="entry name" value="Fido-like_dom_sf"/>
</dbReference>